<proteinExistence type="predicted"/>
<gene>
    <name evidence="1" type="ORF">ACJMK2_023648</name>
</gene>
<protein>
    <submittedName>
        <fullName evidence="1">Uncharacterized protein</fullName>
    </submittedName>
</protein>
<dbReference type="AlphaFoldDB" id="A0ABD3T5H2"/>
<reference evidence="1 2" key="1">
    <citation type="submission" date="2024-11" db="EMBL/GenBank/DDBJ databases">
        <title>Chromosome-level genome assembly of the freshwater bivalve Anodonta woodiana.</title>
        <authorList>
            <person name="Chen X."/>
        </authorList>
    </citation>
    <scope>NUCLEOTIDE SEQUENCE [LARGE SCALE GENOMIC DNA]</scope>
    <source>
        <strain evidence="1">MN2024</strain>
        <tissue evidence="1">Gills</tissue>
    </source>
</reference>
<evidence type="ECO:0000313" key="1">
    <source>
        <dbReference type="EMBL" id="KAL3831960.1"/>
    </source>
</evidence>
<dbReference type="Proteomes" id="UP001634394">
    <property type="component" value="Unassembled WGS sequence"/>
</dbReference>
<evidence type="ECO:0000313" key="2">
    <source>
        <dbReference type="Proteomes" id="UP001634394"/>
    </source>
</evidence>
<comment type="caution">
    <text evidence="1">The sequence shown here is derived from an EMBL/GenBank/DDBJ whole genome shotgun (WGS) entry which is preliminary data.</text>
</comment>
<organism evidence="1 2">
    <name type="scientific">Sinanodonta woodiana</name>
    <name type="common">Chinese pond mussel</name>
    <name type="synonym">Anodonta woodiana</name>
    <dbReference type="NCBI Taxonomy" id="1069815"/>
    <lineage>
        <taxon>Eukaryota</taxon>
        <taxon>Metazoa</taxon>
        <taxon>Spiralia</taxon>
        <taxon>Lophotrochozoa</taxon>
        <taxon>Mollusca</taxon>
        <taxon>Bivalvia</taxon>
        <taxon>Autobranchia</taxon>
        <taxon>Heteroconchia</taxon>
        <taxon>Palaeoheterodonta</taxon>
        <taxon>Unionida</taxon>
        <taxon>Unionoidea</taxon>
        <taxon>Unionidae</taxon>
        <taxon>Unioninae</taxon>
        <taxon>Sinanodonta</taxon>
    </lineage>
</organism>
<accession>A0ABD3T5H2</accession>
<keyword evidence="2" id="KW-1185">Reference proteome</keyword>
<sequence>MHASYAKAETCTQISDCNYESCTGNEWHIACEHGLCTCSHTAGGSTGCTSDSDCGTLHQCPFGLRWRCSSNDGLCHCRRN</sequence>
<dbReference type="EMBL" id="JBJQND010000019">
    <property type="protein sequence ID" value="KAL3831960.1"/>
    <property type="molecule type" value="Genomic_DNA"/>
</dbReference>
<name>A0ABD3T5H2_SINWO</name>